<evidence type="ECO:0000313" key="3">
    <source>
        <dbReference type="Proteomes" id="UP000310017"/>
    </source>
</evidence>
<dbReference type="GO" id="GO:0071949">
    <property type="term" value="F:FAD binding"/>
    <property type="evidence" value="ECO:0007669"/>
    <property type="project" value="InterPro"/>
</dbReference>
<dbReference type="SUPFAM" id="SSF54975">
    <property type="entry name" value="Acylphosphatase/BLUF domain-like"/>
    <property type="match status" value="1"/>
</dbReference>
<dbReference type="PROSITE" id="PS50925">
    <property type="entry name" value="BLUF"/>
    <property type="match status" value="1"/>
</dbReference>
<evidence type="ECO:0000313" key="2">
    <source>
        <dbReference type="EMBL" id="QCX01020.1"/>
    </source>
</evidence>
<reference evidence="2 3" key="1">
    <citation type="submission" date="2019-05" db="EMBL/GenBank/DDBJ databases">
        <title>Genome sequencing of F202Z8.</title>
        <authorList>
            <person name="Kwon Y.M."/>
        </authorList>
    </citation>
    <scope>NUCLEOTIDE SEQUENCE [LARGE SCALE GENOMIC DNA]</scope>
    <source>
        <strain evidence="2 3">F202Z8</strain>
    </source>
</reference>
<dbReference type="Pfam" id="PF04940">
    <property type="entry name" value="BLUF"/>
    <property type="match status" value="1"/>
</dbReference>
<dbReference type="EMBL" id="CP040710">
    <property type="protein sequence ID" value="QCX01020.1"/>
    <property type="molecule type" value="Genomic_DNA"/>
</dbReference>
<accession>A0A5B7SW72</accession>
<dbReference type="RefSeq" id="WP_138853363.1">
    <property type="nucleotide sequence ID" value="NZ_CP040710.1"/>
</dbReference>
<sequence>MYTIIYRSKAAASFGPKEINQMVETAKIHNVKNNITGCLLYHEGRFLQLIEGTEKDVKDLYERILSDPRHENITLLGDEKGFMRSFEDWNIAFDNLDLDSAQVSEKRSLFDSIFHDSGALANPGRSKLVLWEEMNKLLYGGLESSFNAEA</sequence>
<dbReference type="AlphaFoldDB" id="A0A5B7SW72"/>
<proteinExistence type="predicted"/>
<protein>
    <submittedName>
        <fullName evidence="2">BLUF domain-containing protein</fullName>
    </submittedName>
</protein>
<feature type="domain" description="BLUF" evidence="1">
    <location>
        <begin position="1"/>
        <end position="92"/>
    </location>
</feature>
<dbReference type="KEGG" id="asag:FGM00_13200"/>
<dbReference type="GO" id="GO:0009882">
    <property type="term" value="F:blue light photoreceptor activity"/>
    <property type="evidence" value="ECO:0007669"/>
    <property type="project" value="InterPro"/>
</dbReference>
<dbReference type="Proteomes" id="UP000310017">
    <property type="component" value="Chromosome"/>
</dbReference>
<dbReference type="OrthoDB" id="1122028at2"/>
<dbReference type="InterPro" id="IPR036046">
    <property type="entry name" value="Acylphosphatase-like_dom_sf"/>
</dbReference>
<name>A0A5B7SW72_9FLAO</name>
<dbReference type="InterPro" id="IPR007024">
    <property type="entry name" value="BLUF_domain"/>
</dbReference>
<gene>
    <name evidence="2" type="ORF">FGM00_13200</name>
</gene>
<keyword evidence="3" id="KW-1185">Reference proteome</keyword>
<organism evidence="2 3">
    <name type="scientific">Aggregatimonas sangjinii</name>
    <dbReference type="NCBI Taxonomy" id="2583587"/>
    <lineage>
        <taxon>Bacteria</taxon>
        <taxon>Pseudomonadati</taxon>
        <taxon>Bacteroidota</taxon>
        <taxon>Flavobacteriia</taxon>
        <taxon>Flavobacteriales</taxon>
        <taxon>Flavobacteriaceae</taxon>
        <taxon>Aggregatimonas</taxon>
    </lineage>
</organism>
<dbReference type="SMART" id="SM01034">
    <property type="entry name" value="BLUF"/>
    <property type="match status" value="1"/>
</dbReference>
<dbReference type="Gene3D" id="3.30.70.100">
    <property type="match status" value="1"/>
</dbReference>
<evidence type="ECO:0000259" key="1">
    <source>
        <dbReference type="PROSITE" id="PS50925"/>
    </source>
</evidence>